<keyword evidence="3" id="KW-1185">Reference proteome</keyword>
<sequence length="119" mass="13133">MEFRLAVTAQPDSHQFSIIVEPEAMTYEFPAAGKIVLTFRGPDSMLAELTHYPDTVAVWRPADTEVWATTADGQSEQIGGFSDNPAPGFDTGGKPLDRPLRETLERIFYDQPPTDNSST</sequence>
<feature type="region of interest" description="Disordered" evidence="1">
    <location>
        <begin position="73"/>
        <end position="97"/>
    </location>
</feature>
<protein>
    <submittedName>
        <fullName evidence="2">Uncharacterized protein</fullName>
    </submittedName>
</protein>
<evidence type="ECO:0000313" key="3">
    <source>
        <dbReference type="Proteomes" id="UP000321424"/>
    </source>
</evidence>
<evidence type="ECO:0000256" key="1">
    <source>
        <dbReference type="SAM" id="MobiDB-lite"/>
    </source>
</evidence>
<accession>A0A511MKI6</accession>
<evidence type="ECO:0000313" key="2">
    <source>
        <dbReference type="EMBL" id="GEM41145.1"/>
    </source>
</evidence>
<dbReference type="Proteomes" id="UP000321424">
    <property type="component" value="Unassembled WGS sequence"/>
</dbReference>
<dbReference type="EMBL" id="BJXA01000046">
    <property type="protein sequence ID" value="GEM41145.1"/>
    <property type="molecule type" value="Genomic_DNA"/>
</dbReference>
<proteinExistence type="predicted"/>
<name>A0A511MKI6_9NOCA</name>
<dbReference type="OrthoDB" id="4565546at2"/>
<gene>
    <name evidence="2" type="ORF">NN4_56640</name>
</gene>
<reference evidence="2 3" key="1">
    <citation type="submission" date="2019-07" db="EMBL/GenBank/DDBJ databases">
        <title>Whole genome shotgun sequence of Nocardia ninae NBRC 108245.</title>
        <authorList>
            <person name="Hosoyama A."/>
            <person name="Uohara A."/>
            <person name="Ohji S."/>
            <person name="Ichikawa N."/>
        </authorList>
    </citation>
    <scope>NUCLEOTIDE SEQUENCE [LARGE SCALE GENOMIC DNA]</scope>
    <source>
        <strain evidence="2 3">NBRC 108245</strain>
    </source>
</reference>
<organism evidence="2 3">
    <name type="scientific">Nocardia ninae NBRC 108245</name>
    <dbReference type="NCBI Taxonomy" id="1210091"/>
    <lineage>
        <taxon>Bacteria</taxon>
        <taxon>Bacillati</taxon>
        <taxon>Actinomycetota</taxon>
        <taxon>Actinomycetes</taxon>
        <taxon>Mycobacteriales</taxon>
        <taxon>Nocardiaceae</taxon>
        <taxon>Nocardia</taxon>
    </lineage>
</organism>
<dbReference type="AlphaFoldDB" id="A0A511MKI6"/>
<dbReference type="RefSeq" id="WP_147137580.1">
    <property type="nucleotide sequence ID" value="NZ_BJXA01000046.1"/>
</dbReference>
<comment type="caution">
    <text evidence="2">The sequence shown here is derived from an EMBL/GenBank/DDBJ whole genome shotgun (WGS) entry which is preliminary data.</text>
</comment>